<keyword evidence="2 4" id="KW-0560">Oxidoreductase</keyword>
<comment type="similarity">
    <text evidence="1 4">Belongs to the D-isomer specific 2-hydroxyacid dehydrogenase family.</text>
</comment>
<name>A0ABT4JPJ2_9GAMM</name>
<dbReference type="InterPro" id="IPR029753">
    <property type="entry name" value="D-isomer_DH_CS"/>
</dbReference>
<sequence>MKAVFLDRGSFPEHVTFNVPTSSLSITEYPHTSPEQVVERIKHADVILVNKTWLSAETLAQCTHLKMIQVTATGTNNVDLEYCKKNNILVQNVADYSANSVPEHTFSLLLNLKRNLDSYVRAVKQGAWSKSTHFCFLDYPINDLAGSTMLIVGNGNIGKNVARIAEAFGIHCLFAERKHTDTAREGRIAFAEGIKVADIVTLHCPLTAETKSMIGKQELQDMKSTAVLLNVSRGGLVDEEALVEAIKTQQILGAAMDVATLEPMSSVNPLNALADYPNFLLTPHVAWASEQAMQTLANIAMGHIKDFLLTHSS</sequence>
<dbReference type="InterPro" id="IPR036291">
    <property type="entry name" value="NAD(P)-bd_dom_sf"/>
</dbReference>
<dbReference type="InterPro" id="IPR006139">
    <property type="entry name" value="D-isomer_2_OHA_DH_cat_dom"/>
</dbReference>
<proteinExistence type="inferred from homology"/>
<evidence type="ECO:0000259" key="6">
    <source>
        <dbReference type="Pfam" id="PF02826"/>
    </source>
</evidence>
<protein>
    <submittedName>
        <fullName evidence="7">D-2-hydroxyacid dehydrogenase</fullName>
    </submittedName>
</protein>
<dbReference type="RefSeq" id="WP_269122073.1">
    <property type="nucleotide sequence ID" value="NZ_JAPUBN010000006.1"/>
</dbReference>
<dbReference type="PANTHER" id="PTHR43761:SF1">
    <property type="entry name" value="D-ISOMER SPECIFIC 2-HYDROXYACID DEHYDROGENASE CATALYTIC DOMAIN-CONTAINING PROTEIN-RELATED"/>
    <property type="match status" value="1"/>
</dbReference>
<dbReference type="InterPro" id="IPR050418">
    <property type="entry name" value="D-iso_2-hydroxyacid_DH_PdxB"/>
</dbReference>
<dbReference type="SUPFAM" id="SSF52283">
    <property type="entry name" value="Formate/glycerate dehydrogenase catalytic domain-like"/>
    <property type="match status" value="1"/>
</dbReference>
<evidence type="ECO:0000256" key="2">
    <source>
        <dbReference type="ARBA" id="ARBA00023002"/>
    </source>
</evidence>
<evidence type="ECO:0000313" key="7">
    <source>
        <dbReference type="EMBL" id="MCZ2720291.1"/>
    </source>
</evidence>
<evidence type="ECO:0000259" key="5">
    <source>
        <dbReference type="Pfam" id="PF00389"/>
    </source>
</evidence>
<evidence type="ECO:0000256" key="1">
    <source>
        <dbReference type="ARBA" id="ARBA00005854"/>
    </source>
</evidence>
<evidence type="ECO:0000313" key="8">
    <source>
        <dbReference type="Proteomes" id="UP001149719"/>
    </source>
</evidence>
<accession>A0ABT4JPJ2</accession>
<dbReference type="Gene3D" id="3.40.50.720">
    <property type="entry name" value="NAD(P)-binding Rossmann-like Domain"/>
    <property type="match status" value="2"/>
</dbReference>
<feature type="domain" description="D-isomer specific 2-hydroxyacid dehydrogenase NAD-binding" evidence="6">
    <location>
        <begin position="106"/>
        <end position="286"/>
    </location>
</feature>
<organism evidence="7 8">
    <name type="scientific">Marinomonas phaeophyticola</name>
    <dbReference type="NCBI Taxonomy" id="3004091"/>
    <lineage>
        <taxon>Bacteria</taxon>
        <taxon>Pseudomonadati</taxon>
        <taxon>Pseudomonadota</taxon>
        <taxon>Gammaproteobacteria</taxon>
        <taxon>Oceanospirillales</taxon>
        <taxon>Oceanospirillaceae</taxon>
        <taxon>Marinomonas</taxon>
    </lineage>
</organism>
<dbReference type="Pfam" id="PF00389">
    <property type="entry name" value="2-Hacid_dh"/>
    <property type="match status" value="1"/>
</dbReference>
<gene>
    <name evidence="7" type="ORF">O1D97_01190</name>
</gene>
<keyword evidence="3" id="KW-0520">NAD</keyword>
<dbReference type="SUPFAM" id="SSF51735">
    <property type="entry name" value="NAD(P)-binding Rossmann-fold domains"/>
    <property type="match status" value="1"/>
</dbReference>
<evidence type="ECO:0000256" key="3">
    <source>
        <dbReference type="ARBA" id="ARBA00023027"/>
    </source>
</evidence>
<dbReference type="CDD" id="cd12162">
    <property type="entry name" value="2-Hacid_dh_4"/>
    <property type="match status" value="1"/>
</dbReference>
<evidence type="ECO:0000256" key="4">
    <source>
        <dbReference type="RuleBase" id="RU003719"/>
    </source>
</evidence>
<comment type="caution">
    <text evidence="7">The sequence shown here is derived from an EMBL/GenBank/DDBJ whole genome shotgun (WGS) entry which is preliminary data.</text>
</comment>
<keyword evidence="8" id="KW-1185">Reference proteome</keyword>
<dbReference type="PANTHER" id="PTHR43761">
    <property type="entry name" value="D-ISOMER SPECIFIC 2-HYDROXYACID DEHYDROGENASE FAMILY PROTEIN (AFU_ORTHOLOGUE AFUA_1G13630)"/>
    <property type="match status" value="1"/>
</dbReference>
<dbReference type="PROSITE" id="PS00671">
    <property type="entry name" value="D_2_HYDROXYACID_DH_3"/>
    <property type="match status" value="1"/>
</dbReference>
<feature type="domain" description="D-isomer specific 2-hydroxyacid dehydrogenase catalytic" evidence="5">
    <location>
        <begin position="31"/>
        <end position="310"/>
    </location>
</feature>
<dbReference type="EMBL" id="JAPUBN010000006">
    <property type="protein sequence ID" value="MCZ2720291.1"/>
    <property type="molecule type" value="Genomic_DNA"/>
</dbReference>
<dbReference type="Proteomes" id="UP001149719">
    <property type="component" value="Unassembled WGS sequence"/>
</dbReference>
<reference evidence="7" key="1">
    <citation type="submission" date="2022-12" db="EMBL/GenBank/DDBJ databases">
        <title>Marinomonas 15G1-11 sp. nov, isolated from marine algae.</title>
        <authorList>
            <person name="Butt M."/>
            <person name="Choi D.G."/>
            <person name="Kim J.M."/>
            <person name="Lee J.K."/>
            <person name="Baek J.H."/>
            <person name="Jeon C.O."/>
        </authorList>
    </citation>
    <scope>NUCLEOTIDE SEQUENCE</scope>
    <source>
        <strain evidence="7">15G1-11</strain>
    </source>
</reference>
<dbReference type="Pfam" id="PF02826">
    <property type="entry name" value="2-Hacid_dh_C"/>
    <property type="match status" value="1"/>
</dbReference>
<dbReference type="InterPro" id="IPR006140">
    <property type="entry name" value="D-isomer_DH_NAD-bd"/>
</dbReference>